<name>A0A0C2Y668_HEBCY</name>
<feature type="compositionally biased region" description="Acidic residues" evidence="1">
    <location>
        <begin position="76"/>
        <end position="96"/>
    </location>
</feature>
<dbReference type="Proteomes" id="UP000053424">
    <property type="component" value="Unassembled WGS sequence"/>
</dbReference>
<feature type="region of interest" description="Disordered" evidence="1">
    <location>
        <begin position="76"/>
        <end position="104"/>
    </location>
</feature>
<dbReference type="AlphaFoldDB" id="A0A0C2Y668"/>
<reference evidence="2 3" key="1">
    <citation type="submission" date="2014-04" db="EMBL/GenBank/DDBJ databases">
        <authorList>
            <consortium name="DOE Joint Genome Institute"/>
            <person name="Kuo A."/>
            <person name="Gay G."/>
            <person name="Dore J."/>
            <person name="Kohler A."/>
            <person name="Nagy L.G."/>
            <person name="Floudas D."/>
            <person name="Copeland A."/>
            <person name="Barry K.W."/>
            <person name="Cichocki N."/>
            <person name="Veneault-Fourrey C."/>
            <person name="LaButti K."/>
            <person name="Lindquist E.A."/>
            <person name="Lipzen A."/>
            <person name="Lundell T."/>
            <person name="Morin E."/>
            <person name="Murat C."/>
            <person name="Sun H."/>
            <person name="Tunlid A."/>
            <person name="Henrissat B."/>
            <person name="Grigoriev I.V."/>
            <person name="Hibbett D.S."/>
            <person name="Martin F."/>
            <person name="Nordberg H.P."/>
            <person name="Cantor M.N."/>
            <person name="Hua S.X."/>
        </authorList>
    </citation>
    <scope>NUCLEOTIDE SEQUENCE [LARGE SCALE GENOMIC DNA]</scope>
    <source>
        <strain evidence="3">h7</strain>
    </source>
</reference>
<sequence length="381" mass="43032">MELTFEAYRIVLKYVEGRADMAALCRVSRRFRRVAERALYDTLFMRNDDATVSLCKTLATSSRLAMHVDALTIYSSDDDDADDDSSDDDDNSENTQDESSPPSRMDWAAVAGALQRTTRLRYLNVHISSSSITSTGWVLEGCTFQLHKFHCDFAWDHQLAEFLNTQMDLEDLYLLDYRHHRDSESAIRLAAPYAFHKLSMLECTFSEAAVALVPGRPITHLKTCFSRTESTAKREEMGELLLKVALSTRALRSVDVADASYTETFSLEFLSAIVNMGSAVTDLRHLGTLVLPVEGRKRLQFYGHLRHLSNIQSLELVVSQWEPPPSTPAALKALASEVRLYKPSVVQIIFVQDFERTVITAVDGICRVNSEVNMDTLWRDI</sequence>
<evidence type="ECO:0000313" key="3">
    <source>
        <dbReference type="Proteomes" id="UP000053424"/>
    </source>
</evidence>
<accession>A0A0C2Y668</accession>
<dbReference type="EMBL" id="KN831804">
    <property type="protein sequence ID" value="KIM36542.1"/>
    <property type="molecule type" value="Genomic_DNA"/>
</dbReference>
<keyword evidence="3" id="KW-1185">Reference proteome</keyword>
<dbReference type="STRING" id="686832.A0A0C2Y668"/>
<proteinExistence type="predicted"/>
<dbReference type="OrthoDB" id="3188866at2759"/>
<dbReference type="HOGENOM" id="CLU_038175_1_1_1"/>
<protein>
    <recommendedName>
        <fullName evidence="4">F-box domain-containing protein</fullName>
    </recommendedName>
</protein>
<evidence type="ECO:0000256" key="1">
    <source>
        <dbReference type="SAM" id="MobiDB-lite"/>
    </source>
</evidence>
<evidence type="ECO:0008006" key="4">
    <source>
        <dbReference type="Google" id="ProtNLM"/>
    </source>
</evidence>
<gene>
    <name evidence="2" type="ORF">M413DRAFT_288553</name>
</gene>
<reference evidence="3" key="2">
    <citation type="submission" date="2015-01" db="EMBL/GenBank/DDBJ databases">
        <title>Evolutionary Origins and Diversification of the Mycorrhizal Mutualists.</title>
        <authorList>
            <consortium name="DOE Joint Genome Institute"/>
            <consortium name="Mycorrhizal Genomics Consortium"/>
            <person name="Kohler A."/>
            <person name="Kuo A."/>
            <person name="Nagy L.G."/>
            <person name="Floudas D."/>
            <person name="Copeland A."/>
            <person name="Barry K.W."/>
            <person name="Cichocki N."/>
            <person name="Veneault-Fourrey C."/>
            <person name="LaButti K."/>
            <person name="Lindquist E.A."/>
            <person name="Lipzen A."/>
            <person name="Lundell T."/>
            <person name="Morin E."/>
            <person name="Murat C."/>
            <person name="Riley R."/>
            <person name="Ohm R."/>
            <person name="Sun H."/>
            <person name="Tunlid A."/>
            <person name="Henrissat B."/>
            <person name="Grigoriev I.V."/>
            <person name="Hibbett D.S."/>
            <person name="Martin F."/>
        </authorList>
    </citation>
    <scope>NUCLEOTIDE SEQUENCE [LARGE SCALE GENOMIC DNA]</scope>
    <source>
        <strain evidence="3">h7</strain>
    </source>
</reference>
<evidence type="ECO:0000313" key="2">
    <source>
        <dbReference type="EMBL" id="KIM36542.1"/>
    </source>
</evidence>
<organism evidence="2 3">
    <name type="scientific">Hebeloma cylindrosporum</name>
    <dbReference type="NCBI Taxonomy" id="76867"/>
    <lineage>
        <taxon>Eukaryota</taxon>
        <taxon>Fungi</taxon>
        <taxon>Dikarya</taxon>
        <taxon>Basidiomycota</taxon>
        <taxon>Agaricomycotina</taxon>
        <taxon>Agaricomycetes</taxon>
        <taxon>Agaricomycetidae</taxon>
        <taxon>Agaricales</taxon>
        <taxon>Agaricineae</taxon>
        <taxon>Hymenogastraceae</taxon>
        <taxon>Hebeloma</taxon>
    </lineage>
</organism>